<evidence type="ECO:0000256" key="1">
    <source>
        <dbReference type="SAM" id="Phobius"/>
    </source>
</evidence>
<keyword evidence="1" id="KW-1133">Transmembrane helix</keyword>
<protein>
    <submittedName>
        <fullName evidence="2">Uncharacterized protein</fullName>
    </submittedName>
</protein>
<proteinExistence type="predicted"/>
<gene>
    <name evidence="2" type="ORF">WDJ61_02545</name>
</gene>
<keyword evidence="3" id="KW-1185">Reference proteome</keyword>
<evidence type="ECO:0000313" key="3">
    <source>
        <dbReference type="Proteomes" id="UP001387364"/>
    </source>
</evidence>
<dbReference type="EMBL" id="CP147404">
    <property type="protein sequence ID" value="WXB93553.1"/>
    <property type="molecule type" value="Genomic_DNA"/>
</dbReference>
<feature type="transmembrane region" description="Helical" evidence="1">
    <location>
        <begin position="26"/>
        <end position="47"/>
    </location>
</feature>
<evidence type="ECO:0000313" key="2">
    <source>
        <dbReference type="EMBL" id="WXB93553.1"/>
    </source>
</evidence>
<name>A0ABZ2N749_9BACI</name>
<organism evidence="2 3">
    <name type="scientific">Bacillus kandeliae</name>
    <dbReference type="NCBI Taxonomy" id="3129297"/>
    <lineage>
        <taxon>Bacteria</taxon>
        <taxon>Bacillati</taxon>
        <taxon>Bacillota</taxon>
        <taxon>Bacilli</taxon>
        <taxon>Bacillales</taxon>
        <taxon>Bacillaceae</taxon>
        <taxon>Bacillus</taxon>
    </lineage>
</organism>
<keyword evidence="1" id="KW-0472">Membrane</keyword>
<keyword evidence="1" id="KW-0812">Transmembrane</keyword>
<accession>A0ABZ2N749</accession>
<dbReference type="Proteomes" id="UP001387364">
    <property type="component" value="Chromosome"/>
</dbReference>
<dbReference type="RefSeq" id="WP_338752922.1">
    <property type="nucleotide sequence ID" value="NZ_CP147404.1"/>
</dbReference>
<sequence length="57" mass="6829">MLINFLTSFIASAMVMKRSMDWHKRVLYLSIPLFLLFMLVQTGYIIYRLRSTQFEGH</sequence>
<reference evidence="2 3" key="1">
    <citation type="submission" date="2024-02" db="EMBL/GenBank/DDBJ databases">
        <title>Seven novel Bacillus-like species.</title>
        <authorList>
            <person name="Liu G."/>
        </authorList>
    </citation>
    <scope>NUCLEOTIDE SEQUENCE [LARGE SCALE GENOMIC DNA]</scope>
    <source>
        <strain evidence="2 3">FJAT-52991</strain>
    </source>
</reference>